<dbReference type="KEGG" id="orp:MOP44_08510"/>
<keyword evidence="2" id="KW-0132">Cell division</keyword>
<dbReference type="PANTHER" id="PTHR33969:SF2">
    <property type="entry name" value="SEGREGATION AND CONDENSATION PROTEIN A"/>
    <property type="match status" value="1"/>
</dbReference>
<dbReference type="GO" id="GO:0006260">
    <property type="term" value="P:DNA replication"/>
    <property type="evidence" value="ECO:0007669"/>
    <property type="project" value="UniProtKB-UniRule"/>
</dbReference>
<evidence type="ECO:0000256" key="2">
    <source>
        <dbReference type="HAMAP-Rule" id="MF_01805"/>
    </source>
</evidence>
<keyword evidence="2" id="KW-0159">Chromosome partition</keyword>
<dbReference type="Pfam" id="PF02616">
    <property type="entry name" value="SMC_ScpA"/>
    <property type="match status" value="1"/>
</dbReference>
<gene>
    <name evidence="2" type="primary">scpA</name>
    <name evidence="4" type="ORF">MOP44_08510</name>
</gene>
<dbReference type="GO" id="GO:0007059">
    <property type="term" value="P:chromosome segregation"/>
    <property type="evidence" value="ECO:0007669"/>
    <property type="project" value="UniProtKB-UniRule"/>
</dbReference>
<comment type="similarity">
    <text evidence="2">Belongs to the ScpA family.</text>
</comment>
<dbReference type="HAMAP" id="MF_01805">
    <property type="entry name" value="ScpA"/>
    <property type="match status" value="1"/>
</dbReference>
<dbReference type="InterPro" id="IPR003768">
    <property type="entry name" value="ScpA"/>
</dbReference>
<feature type="region of interest" description="Disordered" evidence="3">
    <location>
        <begin position="1"/>
        <end position="40"/>
    </location>
</feature>
<dbReference type="Gene3D" id="6.10.250.2410">
    <property type="match status" value="1"/>
</dbReference>
<reference evidence="4" key="1">
    <citation type="submission" date="2021-04" db="EMBL/GenBank/DDBJ databases">
        <title>Phylogenetic analysis of Acidobacteriaceae.</title>
        <authorList>
            <person name="Qiu L."/>
            <person name="Zhang Q."/>
        </authorList>
    </citation>
    <scope>NUCLEOTIDE SEQUENCE</scope>
    <source>
        <strain evidence="4">DSM 25168</strain>
    </source>
</reference>
<evidence type="ECO:0000256" key="1">
    <source>
        <dbReference type="ARBA" id="ARBA00044777"/>
    </source>
</evidence>
<proteinExistence type="inferred from homology"/>
<organism evidence="4 5">
    <name type="scientific">Occallatibacter riparius</name>
    <dbReference type="NCBI Taxonomy" id="1002689"/>
    <lineage>
        <taxon>Bacteria</taxon>
        <taxon>Pseudomonadati</taxon>
        <taxon>Acidobacteriota</taxon>
        <taxon>Terriglobia</taxon>
        <taxon>Terriglobales</taxon>
        <taxon>Acidobacteriaceae</taxon>
        <taxon>Occallatibacter</taxon>
    </lineage>
</organism>
<dbReference type="AlphaFoldDB" id="A0A9J7BW96"/>
<accession>A0A9J7BW96</accession>
<dbReference type="Proteomes" id="UP001059380">
    <property type="component" value="Chromosome"/>
</dbReference>
<evidence type="ECO:0000313" key="4">
    <source>
        <dbReference type="EMBL" id="UWZ86991.1"/>
    </source>
</evidence>
<sequence>MAPIKAEANAAPELVLTHPPTPAPKKVAEKPAPKTKKADDEHFSPFDVMVGKVYDGPLDLLLDLIRKQDIDIYDIPIAKITAQFLAYVNQLKASDVDVAGEFIYTASLLIHIKSKMLLPREKTGPEDVAEDPRRELVERLLEHERFKNAAQMLQQKQMLESATWTNPGIREFKHDAAAEPEIAADTTDLVRIFRDILERARKRPVFNVQDDSVTVGQMIQFLGRRLTMEDKPVSLRKLLAHSKSERALVAMFLALLELVRLQAILLRQDRAFSEIFIKKNTEFDAVVTEGLSVRDDWK</sequence>
<dbReference type="EMBL" id="CP093313">
    <property type="protein sequence ID" value="UWZ86991.1"/>
    <property type="molecule type" value="Genomic_DNA"/>
</dbReference>
<keyword evidence="5" id="KW-1185">Reference proteome</keyword>
<dbReference type="GO" id="GO:0051301">
    <property type="term" value="P:cell division"/>
    <property type="evidence" value="ECO:0007669"/>
    <property type="project" value="UniProtKB-KW"/>
</dbReference>
<name>A0A9J7BW96_9BACT</name>
<feature type="compositionally biased region" description="Basic and acidic residues" evidence="3">
    <location>
        <begin position="26"/>
        <end position="40"/>
    </location>
</feature>
<dbReference type="PANTHER" id="PTHR33969">
    <property type="entry name" value="SEGREGATION AND CONDENSATION PROTEIN A"/>
    <property type="match status" value="1"/>
</dbReference>
<dbReference type="InterPro" id="IPR023093">
    <property type="entry name" value="ScpA-like_C"/>
</dbReference>
<keyword evidence="2" id="KW-0131">Cell cycle</keyword>
<keyword evidence="2" id="KW-0963">Cytoplasm</keyword>
<comment type="subunit">
    <text evidence="2">Component of a cohesin-like complex composed of ScpA, ScpB and the Smc homodimer, in which ScpA and ScpB bind to the head domain of Smc. The presence of the three proteins is required for the association of the complex with DNA.</text>
</comment>
<evidence type="ECO:0000256" key="3">
    <source>
        <dbReference type="SAM" id="MobiDB-lite"/>
    </source>
</evidence>
<dbReference type="Gene3D" id="1.10.10.580">
    <property type="entry name" value="Structural maintenance of chromosome 1. Chain E"/>
    <property type="match status" value="1"/>
</dbReference>
<evidence type="ECO:0000313" key="5">
    <source>
        <dbReference type="Proteomes" id="UP001059380"/>
    </source>
</evidence>
<dbReference type="GO" id="GO:0005737">
    <property type="term" value="C:cytoplasm"/>
    <property type="evidence" value="ECO:0007669"/>
    <property type="project" value="UniProtKB-SubCell"/>
</dbReference>
<comment type="subcellular location">
    <subcellularLocation>
        <location evidence="2">Cytoplasm</location>
    </subcellularLocation>
    <text evidence="2">Associated with two foci at the outer edges of the nucleoid region in young cells, and at four foci within both cell halves in older cells.</text>
</comment>
<comment type="function">
    <text evidence="2">Participates in chromosomal partition during cell division. May act via the formation of a condensin-like complex containing Smc and ScpB that pull DNA away from mid-cell into both cell halves.</text>
</comment>
<protein>
    <recommendedName>
        <fullName evidence="1 2">Segregation and condensation protein A</fullName>
    </recommendedName>
</protein>